<sequence length="100" mass="11570">CSNKKRYTIFNMSIFKFSFVTILLMGATFNVLWFSNKQVMAANGVDYDNSELKRRLLPQLSTCWRYCTSDDDCSDCWTCCKCSGIYNGDVILAVRACWWS</sequence>
<protein>
    <recommendedName>
        <fullName evidence="4">Carboxypeptidase A inhibitor-like domain-containing protein</fullName>
    </recommendedName>
</protein>
<evidence type="ECO:0000313" key="2">
    <source>
        <dbReference type="EMBL" id="OIT02643.1"/>
    </source>
</evidence>
<dbReference type="AlphaFoldDB" id="A0A1J6IV15"/>
<keyword evidence="1" id="KW-0472">Membrane</keyword>
<organism evidence="2 3">
    <name type="scientific">Nicotiana attenuata</name>
    <name type="common">Coyote tobacco</name>
    <dbReference type="NCBI Taxonomy" id="49451"/>
    <lineage>
        <taxon>Eukaryota</taxon>
        <taxon>Viridiplantae</taxon>
        <taxon>Streptophyta</taxon>
        <taxon>Embryophyta</taxon>
        <taxon>Tracheophyta</taxon>
        <taxon>Spermatophyta</taxon>
        <taxon>Magnoliopsida</taxon>
        <taxon>eudicotyledons</taxon>
        <taxon>Gunneridae</taxon>
        <taxon>Pentapetalae</taxon>
        <taxon>asterids</taxon>
        <taxon>lamiids</taxon>
        <taxon>Solanales</taxon>
        <taxon>Solanaceae</taxon>
        <taxon>Nicotianoideae</taxon>
        <taxon>Nicotianeae</taxon>
        <taxon>Nicotiana</taxon>
    </lineage>
</organism>
<keyword evidence="1" id="KW-0812">Transmembrane</keyword>
<feature type="non-terminal residue" evidence="2">
    <location>
        <position position="1"/>
    </location>
</feature>
<dbReference type="Proteomes" id="UP000187609">
    <property type="component" value="Unassembled WGS sequence"/>
</dbReference>
<feature type="transmembrane region" description="Helical" evidence="1">
    <location>
        <begin position="14"/>
        <end position="34"/>
    </location>
</feature>
<accession>A0A1J6IV15</accession>
<dbReference type="EMBL" id="MJEQ01037188">
    <property type="protein sequence ID" value="OIT02643.1"/>
    <property type="molecule type" value="Genomic_DNA"/>
</dbReference>
<dbReference type="Gramene" id="OIT02643">
    <property type="protein sequence ID" value="OIT02643"/>
    <property type="gene ID" value="A4A49_07936"/>
</dbReference>
<reference evidence="2" key="1">
    <citation type="submission" date="2016-11" db="EMBL/GenBank/DDBJ databases">
        <title>The genome of Nicotiana attenuata.</title>
        <authorList>
            <person name="Xu S."/>
            <person name="Brockmoeller T."/>
            <person name="Gaquerel E."/>
            <person name="Navarro A."/>
            <person name="Kuhl H."/>
            <person name="Gase K."/>
            <person name="Ling Z."/>
            <person name="Zhou W."/>
            <person name="Kreitzer C."/>
            <person name="Stanke M."/>
            <person name="Tang H."/>
            <person name="Lyons E."/>
            <person name="Pandey P."/>
            <person name="Pandey S.P."/>
            <person name="Timmermann B."/>
            <person name="Baldwin I.T."/>
        </authorList>
    </citation>
    <scope>NUCLEOTIDE SEQUENCE [LARGE SCALE GENOMIC DNA]</scope>
    <source>
        <strain evidence="2">UT</strain>
    </source>
</reference>
<evidence type="ECO:0008006" key="4">
    <source>
        <dbReference type="Google" id="ProtNLM"/>
    </source>
</evidence>
<keyword evidence="3" id="KW-1185">Reference proteome</keyword>
<proteinExistence type="predicted"/>
<evidence type="ECO:0000256" key="1">
    <source>
        <dbReference type="SAM" id="Phobius"/>
    </source>
</evidence>
<gene>
    <name evidence="2" type="ORF">A4A49_07936</name>
</gene>
<comment type="caution">
    <text evidence="2">The sequence shown here is derived from an EMBL/GenBank/DDBJ whole genome shotgun (WGS) entry which is preliminary data.</text>
</comment>
<keyword evidence="1" id="KW-1133">Transmembrane helix</keyword>
<name>A0A1J6IV15_NICAT</name>
<evidence type="ECO:0000313" key="3">
    <source>
        <dbReference type="Proteomes" id="UP000187609"/>
    </source>
</evidence>